<name>A0ABV3URV4_9CORY</name>
<evidence type="ECO:0000313" key="6">
    <source>
        <dbReference type="EMBL" id="MEX3527974.1"/>
    </source>
</evidence>
<dbReference type="Gene3D" id="3.90.550.10">
    <property type="entry name" value="Spore Coat Polysaccharide Biosynthesis Protein SpsA, Chain A"/>
    <property type="match status" value="1"/>
</dbReference>
<dbReference type="EMBL" id="JAYWMA010000002">
    <property type="protein sequence ID" value="MEX3527974.1"/>
    <property type="molecule type" value="Genomic_DNA"/>
</dbReference>
<comment type="caution">
    <text evidence="6">The sequence shown here is derived from an EMBL/GenBank/DDBJ whole genome shotgun (WGS) entry which is preliminary data.</text>
</comment>
<evidence type="ECO:0000313" key="7">
    <source>
        <dbReference type="Proteomes" id="UP001558353"/>
    </source>
</evidence>
<dbReference type="PANTHER" id="PTHR43685:SF5">
    <property type="entry name" value="GLYCOSYLTRANSFERASE EPSE-RELATED"/>
    <property type="match status" value="1"/>
</dbReference>
<dbReference type="SUPFAM" id="SSF53448">
    <property type="entry name" value="Nucleotide-diphospho-sugar transferases"/>
    <property type="match status" value="1"/>
</dbReference>
<proteinExistence type="inferred from homology"/>
<dbReference type="InterPro" id="IPR029044">
    <property type="entry name" value="Nucleotide-diphossugar_trans"/>
</dbReference>
<comment type="similarity">
    <text evidence="1">Belongs to the glycosyltransferase 2 family.</text>
</comment>
<feature type="compositionally biased region" description="Basic and acidic residues" evidence="4">
    <location>
        <begin position="115"/>
        <end position="124"/>
    </location>
</feature>
<evidence type="ECO:0000256" key="3">
    <source>
        <dbReference type="ARBA" id="ARBA00022679"/>
    </source>
</evidence>
<evidence type="ECO:0000256" key="4">
    <source>
        <dbReference type="SAM" id="MobiDB-lite"/>
    </source>
</evidence>
<evidence type="ECO:0000256" key="1">
    <source>
        <dbReference type="ARBA" id="ARBA00006739"/>
    </source>
</evidence>
<accession>A0ABV3URV4</accession>
<dbReference type="PANTHER" id="PTHR43685">
    <property type="entry name" value="GLYCOSYLTRANSFERASE"/>
    <property type="match status" value="1"/>
</dbReference>
<feature type="region of interest" description="Disordered" evidence="4">
    <location>
        <begin position="115"/>
        <end position="142"/>
    </location>
</feature>
<dbReference type="GO" id="GO:0016757">
    <property type="term" value="F:glycosyltransferase activity"/>
    <property type="evidence" value="ECO:0007669"/>
    <property type="project" value="UniProtKB-KW"/>
</dbReference>
<dbReference type="Proteomes" id="UP001558353">
    <property type="component" value="Unassembled WGS sequence"/>
</dbReference>
<keyword evidence="7" id="KW-1185">Reference proteome</keyword>
<protein>
    <submittedName>
        <fullName evidence="6">Glycosyltransferase</fullName>
        <ecNumber evidence="6">2.4.-.-</ecNumber>
    </submittedName>
</protein>
<sequence>MTADHSTPAPRPDLAVLMTVYHRVDPRHLDAALESLWSQTVRAGRVVLVGDGPLTPELDAVIARQTAAHPELDFRPQPENRGSGPASQTGIELIDEQWCARLDADDIAEPHRFEEQLKVADGRGRTSSSEKTATTADPQAPDVIGTAMAEFDDDRGGEITGVRALPESHAEIAKYAKLNSPINNPSVMYRTARVKKVGGYRDAPYMEDYDLWARLLADGARFVNLPEPMTRFRVTGMLDRRRSTGILAAEKRMQATLVELGLVSRPRAALNFVARSAFRALPTGLLGRVYRALFHRGR</sequence>
<gene>
    <name evidence="6" type="ORF">VVR64_02655</name>
</gene>
<evidence type="ECO:0000259" key="5">
    <source>
        <dbReference type="Pfam" id="PF00535"/>
    </source>
</evidence>
<dbReference type="EC" id="2.4.-.-" evidence="6"/>
<evidence type="ECO:0000256" key="2">
    <source>
        <dbReference type="ARBA" id="ARBA00022676"/>
    </source>
</evidence>
<reference evidence="6 7" key="1">
    <citation type="journal article" date="2024" name="Fungal Genet. Biol.">
        <title>The porcine skin microbiome exhibits broad fungal antagonism.</title>
        <authorList>
            <person name="De La Cruz K.F."/>
            <person name="Townsend E.C."/>
            <person name="Alex Cheong J.Z."/>
            <person name="Salamzade R."/>
            <person name="Liu A."/>
            <person name="Sandstrom S."/>
            <person name="Davila E."/>
            <person name="Huang L."/>
            <person name="Xu K.H."/>
            <person name="Wu S.Y."/>
            <person name="Meudt J.J."/>
            <person name="Shanmuganayagam D."/>
            <person name="Gibson A.L.F."/>
            <person name="Kalan L.R."/>
        </authorList>
    </citation>
    <scope>NUCLEOTIDE SEQUENCE [LARGE SCALE GENOMIC DNA]</scope>
    <source>
        <strain evidence="6 7">LK2569</strain>
    </source>
</reference>
<dbReference type="InterPro" id="IPR001173">
    <property type="entry name" value="Glyco_trans_2-like"/>
</dbReference>
<organism evidence="6 7">
    <name type="scientific">Corynebacterium xerosis</name>
    <dbReference type="NCBI Taxonomy" id="1725"/>
    <lineage>
        <taxon>Bacteria</taxon>
        <taxon>Bacillati</taxon>
        <taxon>Actinomycetota</taxon>
        <taxon>Actinomycetes</taxon>
        <taxon>Mycobacteriales</taxon>
        <taxon>Corynebacteriaceae</taxon>
        <taxon>Corynebacterium</taxon>
    </lineage>
</organism>
<keyword evidence="3 6" id="KW-0808">Transferase</keyword>
<dbReference type="InterPro" id="IPR050834">
    <property type="entry name" value="Glycosyltransf_2"/>
</dbReference>
<feature type="region of interest" description="Disordered" evidence="4">
    <location>
        <begin position="70"/>
        <end position="89"/>
    </location>
</feature>
<feature type="compositionally biased region" description="Polar residues" evidence="4">
    <location>
        <begin position="125"/>
        <end position="137"/>
    </location>
</feature>
<dbReference type="Pfam" id="PF00535">
    <property type="entry name" value="Glycos_transf_2"/>
    <property type="match status" value="1"/>
</dbReference>
<feature type="domain" description="Glycosyltransferase 2-like" evidence="5">
    <location>
        <begin position="16"/>
        <end position="122"/>
    </location>
</feature>
<keyword evidence="2 6" id="KW-0328">Glycosyltransferase</keyword>
<dbReference type="RefSeq" id="WP_368522037.1">
    <property type="nucleotide sequence ID" value="NZ_JAYWMA010000002.1"/>
</dbReference>